<accession>A0A4Q1D9V8</accession>
<sequence length="132" mass="15418">MENDTVQKEYLLKGENKKELLDVEPEKVICLHAADNYARIFYIDEEDRICSVLFRSSLKKQEELLSRYPFFFRCHKRYLVNVIHVHEVAGNGVNLKLRLQCMKGLIPVSRTLHQQTLALLEQYTDCLGFAEG</sequence>
<comment type="caution">
    <text evidence="2">The sequence shown here is derived from an EMBL/GenBank/DDBJ whole genome shotgun (WGS) entry which is preliminary data.</text>
</comment>
<evidence type="ECO:0000313" key="3">
    <source>
        <dbReference type="Proteomes" id="UP000290545"/>
    </source>
</evidence>
<protein>
    <recommendedName>
        <fullName evidence="1">HTH LytTR-type domain-containing protein</fullName>
    </recommendedName>
</protein>
<dbReference type="EMBL" id="SDHZ01000001">
    <property type="protein sequence ID" value="RXK85668.1"/>
    <property type="molecule type" value="Genomic_DNA"/>
</dbReference>
<keyword evidence="3" id="KW-1185">Reference proteome</keyword>
<evidence type="ECO:0000259" key="1">
    <source>
        <dbReference type="SMART" id="SM00850"/>
    </source>
</evidence>
<reference evidence="2 3" key="1">
    <citation type="submission" date="2019-01" db="EMBL/GenBank/DDBJ databases">
        <title>Filimonas sp. strain TTM-71.</title>
        <authorList>
            <person name="Chen W.-M."/>
        </authorList>
    </citation>
    <scope>NUCLEOTIDE SEQUENCE [LARGE SCALE GENOMIC DNA]</scope>
    <source>
        <strain evidence="2 3">TTM-71</strain>
    </source>
</reference>
<dbReference type="InterPro" id="IPR007492">
    <property type="entry name" value="LytTR_DNA-bd_dom"/>
</dbReference>
<dbReference type="SMART" id="SM00850">
    <property type="entry name" value="LytTR"/>
    <property type="match status" value="1"/>
</dbReference>
<dbReference type="AlphaFoldDB" id="A0A4Q1D9V8"/>
<feature type="domain" description="HTH LytTR-type" evidence="1">
    <location>
        <begin position="18"/>
        <end position="121"/>
    </location>
</feature>
<dbReference type="Pfam" id="PF04397">
    <property type="entry name" value="LytTR"/>
    <property type="match status" value="1"/>
</dbReference>
<organism evidence="2 3">
    <name type="scientific">Filimonas effusa</name>
    <dbReference type="NCBI Taxonomy" id="2508721"/>
    <lineage>
        <taxon>Bacteria</taxon>
        <taxon>Pseudomonadati</taxon>
        <taxon>Bacteroidota</taxon>
        <taxon>Chitinophagia</taxon>
        <taxon>Chitinophagales</taxon>
        <taxon>Chitinophagaceae</taxon>
        <taxon>Filimonas</taxon>
    </lineage>
</organism>
<name>A0A4Q1D9V8_9BACT</name>
<gene>
    <name evidence="2" type="ORF">ESB13_02310</name>
</gene>
<dbReference type="RefSeq" id="WP_129001421.1">
    <property type="nucleotide sequence ID" value="NZ_SDHZ01000001.1"/>
</dbReference>
<dbReference type="GO" id="GO:0003677">
    <property type="term" value="F:DNA binding"/>
    <property type="evidence" value="ECO:0007669"/>
    <property type="project" value="InterPro"/>
</dbReference>
<dbReference type="Gene3D" id="2.40.50.1020">
    <property type="entry name" value="LytTr DNA-binding domain"/>
    <property type="match status" value="1"/>
</dbReference>
<proteinExistence type="predicted"/>
<dbReference type="Proteomes" id="UP000290545">
    <property type="component" value="Unassembled WGS sequence"/>
</dbReference>
<dbReference type="OrthoDB" id="1118393at2"/>
<evidence type="ECO:0000313" key="2">
    <source>
        <dbReference type="EMBL" id="RXK85668.1"/>
    </source>
</evidence>